<name>T1ERX5_HELRO</name>
<accession>T1ERX5</accession>
<keyword evidence="3 7" id="KW-0732">Signal</keyword>
<dbReference type="KEGG" id="hro:HELRODRAFT_161801"/>
<dbReference type="SUPFAM" id="SSF49785">
    <property type="entry name" value="Galactose-binding domain-like"/>
    <property type="match status" value="1"/>
</dbReference>
<evidence type="ECO:0000256" key="6">
    <source>
        <dbReference type="ARBA" id="ARBA00023180"/>
    </source>
</evidence>
<feature type="chain" id="PRO_5010980040" description="WSC domain-containing protein" evidence="7">
    <location>
        <begin position="21"/>
        <end position="508"/>
    </location>
</feature>
<proteinExistence type="predicted"/>
<evidence type="ECO:0000256" key="7">
    <source>
        <dbReference type="SAM" id="SignalP"/>
    </source>
</evidence>
<dbReference type="eggNOG" id="ENOG502T693">
    <property type="taxonomic scope" value="Eukaryota"/>
</dbReference>
<dbReference type="HOGENOM" id="CLU_021817_1_0_1"/>
<keyword evidence="11" id="KW-1185">Reference proteome</keyword>
<dbReference type="EMBL" id="KB096742">
    <property type="protein sequence ID" value="ESO02520.1"/>
    <property type="molecule type" value="Genomic_DNA"/>
</dbReference>
<reference evidence="10" key="3">
    <citation type="submission" date="2015-06" db="UniProtKB">
        <authorList>
            <consortium name="EnsemblMetazoa"/>
        </authorList>
    </citation>
    <scope>IDENTIFICATION</scope>
</reference>
<keyword evidence="6" id="KW-0325">Glycoprotein</keyword>
<dbReference type="PROSITE" id="PS51212">
    <property type="entry name" value="WSC"/>
    <property type="match status" value="1"/>
</dbReference>
<evidence type="ECO:0000256" key="2">
    <source>
        <dbReference type="ARBA" id="ARBA00022692"/>
    </source>
</evidence>
<dbReference type="SMART" id="SM00321">
    <property type="entry name" value="WSC"/>
    <property type="match status" value="1"/>
</dbReference>
<evidence type="ECO:0000313" key="11">
    <source>
        <dbReference type="Proteomes" id="UP000015101"/>
    </source>
</evidence>
<organism evidence="10 11">
    <name type="scientific">Helobdella robusta</name>
    <name type="common">Californian leech</name>
    <dbReference type="NCBI Taxonomy" id="6412"/>
    <lineage>
        <taxon>Eukaryota</taxon>
        <taxon>Metazoa</taxon>
        <taxon>Spiralia</taxon>
        <taxon>Lophotrochozoa</taxon>
        <taxon>Annelida</taxon>
        <taxon>Clitellata</taxon>
        <taxon>Hirudinea</taxon>
        <taxon>Rhynchobdellida</taxon>
        <taxon>Glossiphoniidae</taxon>
        <taxon>Helobdella</taxon>
    </lineage>
</organism>
<dbReference type="GO" id="GO:0005886">
    <property type="term" value="C:plasma membrane"/>
    <property type="evidence" value="ECO:0000318"/>
    <property type="project" value="GO_Central"/>
</dbReference>
<dbReference type="GO" id="GO:0004888">
    <property type="term" value="F:transmembrane signaling receptor activity"/>
    <property type="evidence" value="ECO:0000318"/>
    <property type="project" value="GO_Central"/>
</dbReference>
<dbReference type="RefSeq" id="XP_009019928.1">
    <property type="nucleotide sequence ID" value="XM_009021680.1"/>
</dbReference>
<keyword evidence="4" id="KW-1133">Transmembrane helix</keyword>
<dbReference type="GO" id="GO:0007165">
    <property type="term" value="P:signal transduction"/>
    <property type="evidence" value="ECO:0000318"/>
    <property type="project" value="GO_Central"/>
</dbReference>
<feature type="domain" description="WSC" evidence="8">
    <location>
        <begin position="25"/>
        <end position="107"/>
    </location>
</feature>
<feature type="signal peptide" evidence="7">
    <location>
        <begin position="1"/>
        <end position="20"/>
    </location>
</feature>
<evidence type="ECO:0000256" key="3">
    <source>
        <dbReference type="ARBA" id="ARBA00022729"/>
    </source>
</evidence>
<reference evidence="9 11" key="2">
    <citation type="journal article" date="2013" name="Nature">
        <title>Insights into bilaterian evolution from three spiralian genomes.</title>
        <authorList>
            <person name="Simakov O."/>
            <person name="Marletaz F."/>
            <person name="Cho S.J."/>
            <person name="Edsinger-Gonzales E."/>
            <person name="Havlak P."/>
            <person name="Hellsten U."/>
            <person name="Kuo D.H."/>
            <person name="Larsson T."/>
            <person name="Lv J."/>
            <person name="Arendt D."/>
            <person name="Savage R."/>
            <person name="Osoegawa K."/>
            <person name="de Jong P."/>
            <person name="Grimwood J."/>
            <person name="Chapman J.A."/>
            <person name="Shapiro H."/>
            <person name="Aerts A."/>
            <person name="Otillar R.P."/>
            <person name="Terry A.Y."/>
            <person name="Boore J.L."/>
            <person name="Grigoriev I.V."/>
            <person name="Lindberg D.R."/>
            <person name="Seaver E.C."/>
            <person name="Weisblat D.A."/>
            <person name="Putnam N.H."/>
            <person name="Rokhsar D.S."/>
        </authorList>
    </citation>
    <scope>NUCLEOTIDE SEQUENCE</scope>
</reference>
<dbReference type="Gene3D" id="2.60.120.260">
    <property type="entry name" value="Galactose-binding domain-like"/>
    <property type="match status" value="1"/>
</dbReference>
<keyword evidence="2" id="KW-0812">Transmembrane</keyword>
<evidence type="ECO:0000259" key="8">
    <source>
        <dbReference type="PROSITE" id="PS51212"/>
    </source>
</evidence>
<dbReference type="Proteomes" id="UP000015101">
    <property type="component" value="Unassembled WGS sequence"/>
</dbReference>
<gene>
    <name evidence="10" type="primary">20199325</name>
    <name evidence="9" type="ORF">HELRODRAFT_161801</name>
</gene>
<dbReference type="CTD" id="20199325"/>
<dbReference type="GeneID" id="20199325"/>
<reference evidence="11" key="1">
    <citation type="submission" date="2012-12" db="EMBL/GenBank/DDBJ databases">
        <authorList>
            <person name="Hellsten U."/>
            <person name="Grimwood J."/>
            <person name="Chapman J.A."/>
            <person name="Shapiro H."/>
            <person name="Aerts A."/>
            <person name="Otillar R.P."/>
            <person name="Terry A.Y."/>
            <person name="Boore J.L."/>
            <person name="Simakov O."/>
            <person name="Marletaz F."/>
            <person name="Cho S.-J."/>
            <person name="Edsinger-Gonzales E."/>
            <person name="Havlak P."/>
            <person name="Kuo D.-H."/>
            <person name="Larsson T."/>
            <person name="Lv J."/>
            <person name="Arendt D."/>
            <person name="Savage R."/>
            <person name="Osoegawa K."/>
            <person name="de Jong P."/>
            <person name="Lindberg D.R."/>
            <person name="Seaver E.C."/>
            <person name="Weisblat D.A."/>
            <person name="Putnam N.H."/>
            <person name="Grigoriev I.V."/>
            <person name="Rokhsar D.S."/>
        </authorList>
    </citation>
    <scope>NUCLEOTIDE SEQUENCE</scope>
</reference>
<evidence type="ECO:0000256" key="4">
    <source>
        <dbReference type="ARBA" id="ARBA00022989"/>
    </source>
</evidence>
<dbReference type="InterPro" id="IPR002889">
    <property type="entry name" value="WSC_carb-bd"/>
</dbReference>
<dbReference type="AlphaFoldDB" id="T1ERX5"/>
<dbReference type="InterPro" id="IPR051836">
    <property type="entry name" value="Kremen_rcpt"/>
</dbReference>
<dbReference type="PANTHER" id="PTHR24269">
    <property type="entry name" value="KREMEN PROTEIN"/>
    <property type="match status" value="1"/>
</dbReference>
<dbReference type="EMBL" id="AMQM01000918">
    <property type="status" value="NOT_ANNOTATED_CDS"/>
    <property type="molecule type" value="Genomic_DNA"/>
</dbReference>
<evidence type="ECO:0000313" key="10">
    <source>
        <dbReference type="EnsemblMetazoa" id="HelroP161801"/>
    </source>
</evidence>
<sequence>MPVTHLIPIIFINLSSVVHAAIDLKESYIGCYRNISSTKTVASVVSVDECSQECKLEINNMIALKNGENCNCIERLDSAVASSQCDVPCDNKDACGGSDSYSVYKSKPRVMHDAYAGFLYRQAGYILVILPKNYTLEMCAHFCFETNHTFFQTIKVNNCSCFENPKLGVGLVKNQLCEKCNHFQNEVCNCYFETYQLMNTIFTTRFQYDFQRGVSTYSHCRNRNKGNYEITANCPDGCDPGWRGDSCRERDCSSGGGDCPVGMECIESTVNGNKYVECVCPPGKVRNKWYQCEVFRKNIALNKPPYYSSHRSVNERMLPSFLTDGIYSGYFVSHISDSMPAWMAVDLLSLHCIGYIRAYNRVSSTEDMLSQMDKFVVRLNETLNTTSQDDIRNQTNLCGYGPENALQDGYPMIVLCKNSSLFSQFVIIQQSDEKMHQGVTSLAELEVFEVGCGCDIFNEECEKPKCTEVIEMVQPSSDVKILLLSLEHFREILLKLHPNHLSIRTRLY</sequence>
<evidence type="ECO:0000256" key="1">
    <source>
        <dbReference type="ARBA" id="ARBA00004167"/>
    </source>
</evidence>
<keyword evidence="5" id="KW-0472">Membrane</keyword>
<evidence type="ECO:0000313" key="9">
    <source>
        <dbReference type="EMBL" id="ESO02520.1"/>
    </source>
</evidence>
<dbReference type="PANTHER" id="PTHR24269:SF16">
    <property type="entry name" value="PROTEIN SLG1"/>
    <property type="match status" value="1"/>
</dbReference>
<evidence type="ECO:0000256" key="5">
    <source>
        <dbReference type="ARBA" id="ARBA00023136"/>
    </source>
</evidence>
<dbReference type="InParanoid" id="T1ERX5"/>
<comment type="subcellular location">
    <subcellularLocation>
        <location evidence="1">Membrane</location>
        <topology evidence="1">Single-pass membrane protein</topology>
    </subcellularLocation>
</comment>
<protein>
    <recommendedName>
        <fullName evidence="8">WSC domain-containing protein</fullName>
    </recommendedName>
</protein>
<dbReference type="InterPro" id="IPR008979">
    <property type="entry name" value="Galactose-bd-like_sf"/>
</dbReference>
<dbReference type="EnsemblMetazoa" id="HelroT161801">
    <property type="protein sequence ID" value="HelroP161801"/>
    <property type="gene ID" value="HelroG161801"/>
</dbReference>